<evidence type="ECO:0000256" key="2">
    <source>
        <dbReference type="SAM" id="SignalP"/>
    </source>
</evidence>
<keyword evidence="1 2" id="KW-0732">Signal</keyword>
<dbReference type="NCBIfam" id="TIGR04183">
    <property type="entry name" value="Por_Secre_tail"/>
    <property type="match status" value="1"/>
</dbReference>
<feature type="signal peptide" evidence="2">
    <location>
        <begin position="1"/>
        <end position="22"/>
    </location>
</feature>
<name>A0ABX1WLP2_9FLAO</name>
<dbReference type="RefSeq" id="WP_171622868.1">
    <property type="nucleotide sequence ID" value="NZ_CP104209.1"/>
</dbReference>
<protein>
    <submittedName>
        <fullName evidence="3">T9SS type A sorting domain-containing protein</fullName>
    </submittedName>
</protein>
<comment type="caution">
    <text evidence="3">The sequence shown here is derived from an EMBL/GenBank/DDBJ whole genome shotgun (WGS) entry which is preliminary data.</text>
</comment>
<feature type="chain" id="PRO_5045735936" evidence="2">
    <location>
        <begin position="23"/>
        <end position="278"/>
    </location>
</feature>
<evidence type="ECO:0000313" key="4">
    <source>
        <dbReference type="Proteomes" id="UP000580344"/>
    </source>
</evidence>
<organism evidence="3 4">
    <name type="scientific">Empedobacter stercoris</name>
    <dbReference type="NCBI Taxonomy" id="1628248"/>
    <lineage>
        <taxon>Bacteria</taxon>
        <taxon>Pseudomonadati</taxon>
        <taxon>Bacteroidota</taxon>
        <taxon>Flavobacteriia</taxon>
        <taxon>Flavobacteriales</taxon>
        <taxon>Weeksellaceae</taxon>
        <taxon>Empedobacter</taxon>
    </lineage>
</organism>
<dbReference type="EMBL" id="JABFOQ010000013">
    <property type="protein sequence ID" value="NOJ75552.1"/>
    <property type="molecule type" value="Genomic_DNA"/>
</dbReference>
<dbReference type="InterPro" id="IPR026444">
    <property type="entry name" value="Secre_tail"/>
</dbReference>
<gene>
    <name evidence="3" type="ORF">HMH06_06880</name>
</gene>
<reference evidence="3 4" key="1">
    <citation type="submission" date="2020-05" db="EMBL/GenBank/DDBJ databases">
        <title>Tigecycline resistant gene in Empedobacter stercoris.</title>
        <authorList>
            <person name="Chen Y."/>
            <person name="Cheng Y."/>
            <person name="Zhou K."/>
        </authorList>
    </citation>
    <scope>NUCLEOTIDE SEQUENCE [LARGE SCALE GENOMIC DNA]</scope>
    <source>
        <strain evidence="3 4">ES202</strain>
    </source>
</reference>
<sequence length="278" mass="30738">MNKKNYLSILFGLIFSCQFINAQTTLLFTQEQASEGSAISASSSSRTIHAADDFILTSTATLSKVVLHGVQIMQNLSSILKSTDFYIIEAEELTTEPGTQNVIYKSLQSMDGVKLVSQGMSQDFEIDLSNHAIKLEADRKYWIVFSAYIDAAYPSNLTDWHFYPANNKTGTSLAKVFTNDKWTNQATGITFSIEGESILGTTEIFSNATATLATTVVNQVLEVINPEFLSLSVYDFNGKNVLNSTRKINQVEFLTPGVYLGVITTKNGQRISTKFIKK</sequence>
<accession>A0ABX1WLP2</accession>
<evidence type="ECO:0000256" key="1">
    <source>
        <dbReference type="ARBA" id="ARBA00022729"/>
    </source>
</evidence>
<dbReference type="PROSITE" id="PS51257">
    <property type="entry name" value="PROKAR_LIPOPROTEIN"/>
    <property type="match status" value="1"/>
</dbReference>
<proteinExistence type="predicted"/>
<evidence type="ECO:0000313" key="3">
    <source>
        <dbReference type="EMBL" id="NOJ75552.1"/>
    </source>
</evidence>
<dbReference type="Proteomes" id="UP000580344">
    <property type="component" value="Unassembled WGS sequence"/>
</dbReference>
<keyword evidence="4" id="KW-1185">Reference proteome</keyword>